<proteinExistence type="predicted"/>
<dbReference type="SUPFAM" id="SSF56281">
    <property type="entry name" value="Metallo-hydrolase/oxidoreductase"/>
    <property type="match status" value="1"/>
</dbReference>
<gene>
    <name evidence="1" type="ORF">LCMAC101_07290</name>
</gene>
<evidence type="ECO:0000313" key="1">
    <source>
        <dbReference type="EMBL" id="QBK86134.1"/>
    </source>
</evidence>
<dbReference type="Gene3D" id="3.60.15.10">
    <property type="entry name" value="Ribonuclease Z/Hydroxyacylglutathione hydrolase-like"/>
    <property type="match status" value="1"/>
</dbReference>
<dbReference type="EMBL" id="MK500331">
    <property type="protein sequence ID" value="QBK86134.1"/>
    <property type="molecule type" value="Genomic_DNA"/>
</dbReference>
<accession>A0A481YUD2</accession>
<sequence length="207" mass="24182">MITTGVQGRSIDIFVPAESVLLFRKFMDSTYQLSQGTDTVISRFPILPVLPGDVFKFDCGSSKHFVKAYDLDHSVPTRGYSLFEIRDKLLPEYKNCSQDELIALKKKVKITHKVDIPIILFAFDTTIEPFLKNKELLQFPTIVVECTFLYEKDKNIQKSKHIHWDDIRPIIEQNPQINFILTHFSMRYSVEEIKTFFKDIKVMPWTN</sequence>
<organism evidence="1">
    <name type="scientific">Marseillevirus LCMAC101</name>
    <dbReference type="NCBI Taxonomy" id="2506602"/>
    <lineage>
        <taxon>Viruses</taxon>
        <taxon>Varidnaviria</taxon>
        <taxon>Bamfordvirae</taxon>
        <taxon>Nucleocytoviricota</taxon>
        <taxon>Megaviricetes</taxon>
        <taxon>Pimascovirales</taxon>
        <taxon>Pimascovirales incertae sedis</taxon>
        <taxon>Marseilleviridae</taxon>
    </lineage>
</organism>
<reference evidence="1" key="1">
    <citation type="journal article" date="2019" name="MBio">
        <title>Virus Genomes from Deep Sea Sediments Expand the Ocean Megavirome and Support Independent Origins of Viral Gigantism.</title>
        <authorList>
            <person name="Backstrom D."/>
            <person name="Yutin N."/>
            <person name="Jorgensen S.L."/>
            <person name="Dharamshi J."/>
            <person name="Homa F."/>
            <person name="Zaremba-Niedwiedzka K."/>
            <person name="Spang A."/>
            <person name="Wolf Y.I."/>
            <person name="Koonin E.V."/>
            <person name="Ettema T.J."/>
        </authorList>
    </citation>
    <scope>NUCLEOTIDE SEQUENCE</scope>
</reference>
<protein>
    <submittedName>
        <fullName evidence="1">Uncharacterized protein</fullName>
    </submittedName>
</protein>
<dbReference type="PANTHER" id="PTHR46504:SF2">
    <property type="entry name" value="TRNASE Z TRZ1"/>
    <property type="match status" value="1"/>
</dbReference>
<name>A0A481YUD2_9VIRU</name>
<dbReference type="InterPro" id="IPR036866">
    <property type="entry name" value="RibonucZ/Hydroxyglut_hydro"/>
</dbReference>
<dbReference type="PANTHER" id="PTHR46504">
    <property type="entry name" value="TRNASE Z TRZ1"/>
    <property type="match status" value="1"/>
</dbReference>